<comment type="caution">
    <text evidence="1">The sequence shown here is derived from an EMBL/GenBank/DDBJ whole genome shotgun (WGS) entry which is preliminary data.</text>
</comment>
<feature type="non-terminal residue" evidence="1">
    <location>
        <position position="1"/>
    </location>
</feature>
<keyword evidence="2" id="KW-1185">Reference proteome</keyword>
<sequence length="88" mass="10128">LLQELGYNFNVEAFLVYINPMFTMYQAPLNPSVIFPSQVDRLMQQLNKVPSTLNGGHEKLADLLISLDLGDYPYTEQPKYEYNQLKKG</sequence>
<protein>
    <submittedName>
        <fullName evidence="1">NERD domain-containing protein</fullName>
    </submittedName>
</protein>
<accession>A0ABU3XIQ0</accession>
<name>A0ABU3XIQ0_9BACI</name>
<dbReference type="EMBL" id="JAWJBA010000465">
    <property type="protein sequence ID" value="MDV2687228.1"/>
    <property type="molecule type" value="Genomic_DNA"/>
</dbReference>
<evidence type="ECO:0000313" key="2">
    <source>
        <dbReference type="Proteomes" id="UP001287282"/>
    </source>
</evidence>
<feature type="non-terminal residue" evidence="1">
    <location>
        <position position="88"/>
    </location>
</feature>
<gene>
    <name evidence="1" type="ORF">RYX56_23050</name>
</gene>
<dbReference type="Proteomes" id="UP001287282">
    <property type="component" value="Unassembled WGS sequence"/>
</dbReference>
<organism evidence="1 2">
    <name type="scientific">Alkalihalophilus lindianensis</name>
    <dbReference type="NCBI Taxonomy" id="1630542"/>
    <lineage>
        <taxon>Bacteria</taxon>
        <taxon>Bacillati</taxon>
        <taxon>Bacillota</taxon>
        <taxon>Bacilli</taxon>
        <taxon>Bacillales</taxon>
        <taxon>Bacillaceae</taxon>
        <taxon>Alkalihalophilus</taxon>
    </lineage>
</organism>
<proteinExistence type="predicted"/>
<evidence type="ECO:0000313" key="1">
    <source>
        <dbReference type="EMBL" id="MDV2687228.1"/>
    </source>
</evidence>
<reference evidence="1 2" key="1">
    <citation type="submission" date="2023-10" db="EMBL/GenBank/DDBJ databases">
        <title>Screening of Alkalihalobacillus lindianensis BZ-TG-R113 and Its Alleviation of Salt Stress on Rapeseed Growth.</title>
        <authorList>
            <person name="Zhao B."/>
            <person name="Guo T."/>
        </authorList>
    </citation>
    <scope>NUCLEOTIDE SEQUENCE [LARGE SCALE GENOMIC DNA]</scope>
    <source>
        <strain evidence="1 2">BZ-TG-R113</strain>
    </source>
</reference>